<proteinExistence type="predicted"/>
<gene>
    <name evidence="3" type="ORF">OG469_36445</name>
</gene>
<evidence type="ECO:0000313" key="4">
    <source>
        <dbReference type="Proteomes" id="UP001432014"/>
    </source>
</evidence>
<keyword evidence="4" id="KW-1185">Reference proteome</keyword>
<protein>
    <recommendedName>
        <fullName evidence="2">DUF6777 domain-containing protein</fullName>
    </recommendedName>
</protein>
<sequence>MAPIAGTAVLALVAGLLIVTHQSGGGSSPAIKEVALQTPADAGDAPFTESVATETGPAESAAASAAGQVSPSGATAIRSVQGSATGLYGGEMKKPACDVEKLITQTASGDKGKAWAAAEGIEQSAIPGYLRSLTSVVLRADTRVTNHNYQNGSANGYQAVLQAGTAVLVDSQGVPRVRCACGNPLTPPVLASGGVTYTGKAWSSFQPSSLIVVTPAPAPVTQIILVNVSTGTWFARETGHPTTADKPVPAPEEPLAPGVPGTSPTASASASSSTSSHPATGTPSTGSPSSASSSATSSTSSHPATGTPSTGSPSSASSSATSSASKSSPPVTLSPSASEASTATTTATAQASSANPATSTGTAGGTAGATSTSTSDQDSDPASPPPALLPASVNA</sequence>
<dbReference type="Proteomes" id="UP001432014">
    <property type="component" value="Chromosome"/>
</dbReference>
<dbReference type="Pfam" id="PF20568">
    <property type="entry name" value="DUF6777"/>
    <property type="match status" value="1"/>
</dbReference>
<organism evidence="3 4">
    <name type="scientific">Kitasatospora herbaricolor</name>
    <dbReference type="NCBI Taxonomy" id="68217"/>
    <lineage>
        <taxon>Bacteria</taxon>
        <taxon>Bacillati</taxon>
        <taxon>Actinomycetota</taxon>
        <taxon>Actinomycetes</taxon>
        <taxon>Kitasatosporales</taxon>
        <taxon>Streptomycetaceae</taxon>
        <taxon>Kitasatospora</taxon>
    </lineage>
</organism>
<dbReference type="RefSeq" id="WP_329493396.1">
    <property type="nucleotide sequence ID" value="NZ_CP108460.1"/>
</dbReference>
<feature type="domain" description="DUF6777" evidence="2">
    <location>
        <begin position="78"/>
        <end position="239"/>
    </location>
</feature>
<reference evidence="3 4" key="1">
    <citation type="submission" date="2022-10" db="EMBL/GenBank/DDBJ databases">
        <title>The complete genomes of actinobacterial strains from the NBC collection.</title>
        <authorList>
            <person name="Joergensen T.S."/>
            <person name="Alvarez Arevalo M."/>
            <person name="Sterndorff E.B."/>
            <person name="Faurdal D."/>
            <person name="Vuksanovic O."/>
            <person name="Mourched A.-S."/>
            <person name="Charusanti P."/>
            <person name="Shaw S."/>
            <person name="Blin K."/>
            <person name="Weber T."/>
        </authorList>
    </citation>
    <scope>NUCLEOTIDE SEQUENCE [LARGE SCALE GENOMIC DNA]</scope>
    <source>
        <strain evidence="3 4">NBC_01247</strain>
    </source>
</reference>
<name>A0ABZ1WHT5_9ACTN</name>
<dbReference type="EMBL" id="CP108482">
    <property type="protein sequence ID" value="WUS60500.1"/>
    <property type="molecule type" value="Genomic_DNA"/>
</dbReference>
<dbReference type="InterPro" id="IPR046704">
    <property type="entry name" value="DUF6777"/>
</dbReference>
<accession>A0ABZ1WHT5</accession>
<feature type="compositionally biased region" description="Low complexity" evidence="1">
    <location>
        <begin position="260"/>
        <end position="361"/>
    </location>
</feature>
<evidence type="ECO:0000259" key="2">
    <source>
        <dbReference type="Pfam" id="PF20568"/>
    </source>
</evidence>
<evidence type="ECO:0000313" key="3">
    <source>
        <dbReference type="EMBL" id="WUS60500.1"/>
    </source>
</evidence>
<feature type="region of interest" description="Disordered" evidence="1">
    <location>
        <begin position="236"/>
        <end position="395"/>
    </location>
</feature>
<evidence type="ECO:0000256" key="1">
    <source>
        <dbReference type="SAM" id="MobiDB-lite"/>
    </source>
</evidence>